<evidence type="ECO:0000256" key="5">
    <source>
        <dbReference type="ARBA" id="ARBA00023002"/>
    </source>
</evidence>
<dbReference type="EC" id="1.11.1.24" evidence="2"/>
<accession>I7LUE6</accession>
<dbReference type="Gene3D" id="3.40.30.10">
    <property type="entry name" value="Glutaredoxin"/>
    <property type="match status" value="1"/>
</dbReference>
<dbReference type="InterPro" id="IPR036249">
    <property type="entry name" value="Thioredoxin-like_sf"/>
</dbReference>
<protein>
    <recommendedName>
        <fullName evidence="2">thioredoxin-dependent peroxiredoxin</fullName>
        <ecNumber evidence="2">1.11.1.24</ecNumber>
    </recommendedName>
</protein>
<reference evidence="11" key="1">
    <citation type="journal article" date="2006" name="PLoS Biol.">
        <title>Macronuclear genome sequence of the ciliate Tetrahymena thermophila, a model eukaryote.</title>
        <authorList>
            <person name="Eisen J.A."/>
            <person name="Coyne R.S."/>
            <person name="Wu M."/>
            <person name="Wu D."/>
            <person name="Thiagarajan M."/>
            <person name="Wortman J.R."/>
            <person name="Badger J.H."/>
            <person name="Ren Q."/>
            <person name="Amedeo P."/>
            <person name="Jones K.M."/>
            <person name="Tallon L.J."/>
            <person name="Delcher A.L."/>
            <person name="Salzberg S.L."/>
            <person name="Silva J.C."/>
            <person name="Haas B.J."/>
            <person name="Majoros W.H."/>
            <person name="Farzad M."/>
            <person name="Carlton J.M."/>
            <person name="Smith R.K. Jr."/>
            <person name="Garg J."/>
            <person name="Pearlman R.E."/>
            <person name="Karrer K.M."/>
            <person name="Sun L."/>
            <person name="Manning G."/>
            <person name="Elde N.C."/>
            <person name="Turkewitz A.P."/>
            <person name="Asai D.J."/>
            <person name="Wilkes D.E."/>
            <person name="Wang Y."/>
            <person name="Cai H."/>
            <person name="Collins K."/>
            <person name="Stewart B.A."/>
            <person name="Lee S.R."/>
            <person name="Wilamowska K."/>
            <person name="Weinberg Z."/>
            <person name="Ruzzo W.L."/>
            <person name="Wloga D."/>
            <person name="Gaertig J."/>
            <person name="Frankel J."/>
            <person name="Tsao C.-C."/>
            <person name="Gorovsky M.A."/>
            <person name="Keeling P.J."/>
            <person name="Waller R.F."/>
            <person name="Patron N.J."/>
            <person name="Cherry J.M."/>
            <person name="Stover N.A."/>
            <person name="Krieger C.J."/>
            <person name="del Toro C."/>
            <person name="Ryder H.F."/>
            <person name="Williamson S.C."/>
            <person name="Barbeau R.A."/>
            <person name="Hamilton E.P."/>
            <person name="Orias E."/>
        </authorList>
    </citation>
    <scope>NUCLEOTIDE SEQUENCE [LARGE SCALE GENOMIC DNA]</scope>
    <source>
        <strain evidence="11">SB210</strain>
    </source>
</reference>
<keyword evidence="11" id="KW-1185">Reference proteome</keyword>
<dbReference type="GO" id="GO:0045454">
    <property type="term" value="P:cell redox homeostasis"/>
    <property type="evidence" value="ECO:0007669"/>
    <property type="project" value="TreeGrafter"/>
</dbReference>
<dbReference type="RefSeq" id="XP_001013149.2">
    <property type="nucleotide sequence ID" value="XM_001013149.3"/>
</dbReference>
<dbReference type="GeneID" id="7829469"/>
<evidence type="ECO:0000256" key="4">
    <source>
        <dbReference type="ARBA" id="ARBA00022862"/>
    </source>
</evidence>
<keyword evidence="4" id="KW-0049">Antioxidant</keyword>
<dbReference type="InterPro" id="IPR019479">
    <property type="entry name" value="Peroxiredoxin_C"/>
</dbReference>
<dbReference type="GO" id="GO:0006979">
    <property type="term" value="P:response to oxidative stress"/>
    <property type="evidence" value="ECO:0007669"/>
    <property type="project" value="TreeGrafter"/>
</dbReference>
<dbReference type="Pfam" id="PF10417">
    <property type="entry name" value="1-cysPrx_C"/>
    <property type="match status" value="1"/>
</dbReference>
<dbReference type="GO" id="GO:0008379">
    <property type="term" value="F:thioredoxin peroxidase activity"/>
    <property type="evidence" value="ECO:0007669"/>
    <property type="project" value="TreeGrafter"/>
</dbReference>
<keyword evidence="6" id="KW-1015">Disulfide bond</keyword>
<keyword evidence="5" id="KW-0560">Oxidoreductase</keyword>
<evidence type="ECO:0000313" key="11">
    <source>
        <dbReference type="Proteomes" id="UP000009168"/>
    </source>
</evidence>
<dbReference type="Proteomes" id="UP000009168">
    <property type="component" value="Unassembled WGS sequence"/>
</dbReference>
<evidence type="ECO:0000256" key="2">
    <source>
        <dbReference type="ARBA" id="ARBA00013017"/>
    </source>
</evidence>
<gene>
    <name evidence="10" type="ORF">TTHERM_00295170</name>
</gene>
<comment type="catalytic activity">
    <reaction evidence="8">
        <text>a hydroperoxide + [thioredoxin]-dithiol = an alcohol + [thioredoxin]-disulfide + H2O</text>
        <dbReference type="Rhea" id="RHEA:62620"/>
        <dbReference type="Rhea" id="RHEA-COMP:10698"/>
        <dbReference type="Rhea" id="RHEA-COMP:10700"/>
        <dbReference type="ChEBI" id="CHEBI:15377"/>
        <dbReference type="ChEBI" id="CHEBI:29950"/>
        <dbReference type="ChEBI" id="CHEBI:30879"/>
        <dbReference type="ChEBI" id="CHEBI:35924"/>
        <dbReference type="ChEBI" id="CHEBI:50058"/>
        <dbReference type="EC" id="1.11.1.24"/>
    </reaction>
</comment>
<feature type="domain" description="Thioredoxin" evidence="9">
    <location>
        <begin position="64"/>
        <end position="224"/>
    </location>
</feature>
<dbReference type="CDD" id="cd03015">
    <property type="entry name" value="PRX_Typ2cys"/>
    <property type="match status" value="1"/>
</dbReference>
<evidence type="ECO:0000313" key="10">
    <source>
        <dbReference type="EMBL" id="EAR92904.2"/>
    </source>
</evidence>
<dbReference type="FunFam" id="3.40.30.10:FF:000003">
    <property type="entry name" value="Peroxiredoxin 1"/>
    <property type="match status" value="1"/>
</dbReference>
<dbReference type="PROSITE" id="PS51352">
    <property type="entry name" value="THIOREDOXIN_2"/>
    <property type="match status" value="1"/>
</dbReference>
<dbReference type="eggNOG" id="KOG0852">
    <property type="taxonomic scope" value="Eukaryota"/>
</dbReference>
<evidence type="ECO:0000256" key="6">
    <source>
        <dbReference type="ARBA" id="ARBA00023157"/>
    </source>
</evidence>
<dbReference type="EMBL" id="GG662740">
    <property type="protein sequence ID" value="EAR92904.2"/>
    <property type="molecule type" value="Genomic_DNA"/>
</dbReference>
<sequence length="263" mass="30497">MQYCSLKQLRLFQKIRLLIYLLNTHFWNKYNKKSFFIYKKQKLKKIFNIKIQFPQKQEMNSIKAFVQKAAPHFKGAAYCPKSKSFKQVSLEDYKGKYLLLFFYPLDFTFVCPTEIIQFSNHAKKFNETNCEVIGCSIDSHYTHQAYVQRPRSEGGLGEDLQISLLSDLTKNISRDYGVLTEGGIALRGSFIIDDKQVLRHTSVNDLPVGRNVEEYLRLVQAFQYADKHGEVCPASWKPGAATMKPSHESDVTSKYWKNVHAKN</sequence>
<dbReference type="SMR" id="I7LUE6"/>
<dbReference type="SUPFAM" id="SSF52833">
    <property type="entry name" value="Thioredoxin-like"/>
    <property type="match status" value="1"/>
</dbReference>
<keyword evidence="7" id="KW-0676">Redox-active center</keyword>
<dbReference type="STRING" id="312017.I7LUE6"/>
<evidence type="ECO:0000256" key="7">
    <source>
        <dbReference type="ARBA" id="ARBA00023284"/>
    </source>
</evidence>
<dbReference type="AlphaFoldDB" id="I7LUE6"/>
<dbReference type="InterPro" id="IPR013766">
    <property type="entry name" value="Thioredoxin_domain"/>
</dbReference>
<dbReference type="GO" id="GO:0042744">
    <property type="term" value="P:hydrogen peroxide catabolic process"/>
    <property type="evidence" value="ECO:0007669"/>
    <property type="project" value="TreeGrafter"/>
</dbReference>
<evidence type="ECO:0000256" key="3">
    <source>
        <dbReference type="ARBA" id="ARBA00022559"/>
    </source>
</evidence>
<dbReference type="PANTHER" id="PTHR10681">
    <property type="entry name" value="THIOREDOXIN PEROXIDASE"/>
    <property type="match status" value="1"/>
</dbReference>
<dbReference type="KEGG" id="tet:TTHERM_00295170"/>
<dbReference type="InterPro" id="IPR000866">
    <property type="entry name" value="AhpC/TSA"/>
</dbReference>
<organism evidence="10 11">
    <name type="scientific">Tetrahymena thermophila (strain SB210)</name>
    <dbReference type="NCBI Taxonomy" id="312017"/>
    <lineage>
        <taxon>Eukaryota</taxon>
        <taxon>Sar</taxon>
        <taxon>Alveolata</taxon>
        <taxon>Ciliophora</taxon>
        <taxon>Intramacronucleata</taxon>
        <taxon>Oligohymenophorea</taxon>
        <taxon>Hymenostomatida</taxon>
        <taxon>Tetrahymenina</taxon>
        <taxon>Tetrahymenidae</taxon>
        <taxon>Tetrahymena</taxon>
    </lineage>
</organism>
<evidence type="ECO:0000256" key="8">
    <source>
        <dbReference type="ARBA" id="ARBA00049091"/>
    </source>
</evidence>
<evidence type="ECO:0000256" key="1">
    <source>
        <dbReference type="ARBA" id="ARBA00009796"/>
    </source>
</evidence>
<dbReference type="PANTHER" id="PTHR10681:SF128">
    <property type="entry name" value="THIOREDOXIN-DEPENDENT PEROXIDE REDUCTASE, MITOCHONDRIAL"/>
    <property type="match status" value="1"/>
</dbReference>
<keyword evidence="3" id="KW-0575">Peroxidase</keyword>
<dbReference type="GO" id="GO:0005829">
    <property type="term" value="C:cytosol"/>
    <property type="evidence" value="ECO:0007669"/>
    <property type="project" value="TreeGrafter"/>
</dbReference>
<evidence type="ECO:0000259" key="9">
    <source>
        <dbReference type="PROSITE" id="PS51352"/>
    </source>
</evidence>
<dbReference type="OrthoDB" id="185659at2759"/>
<dbReference type="Pfam" id="PF00578">
    <property type="entry name" value="AhpC-TSA"/>
    <property type="match status" value="1"/>
</dbReference>
<dbReference type="InParanoid" id="I7LUE6"/>
<dbReference type="InterPro" id="IPR050217">
    <property type="entry name" value="Peroxiredoxin"/>
</dbReference>
<dbReference type="GO" id="GO:0033554">
    <property type="term" value="P:cellular response to stress"/>
    <property type="evidence" value="ECO:0007669"/>
    <property type="project" value="TreeGrafter"/>
</dbReference>
<name>I7LUE6_TETTS</name>
<proteinExistence type="inferred from homology"/>
<dbReference type="FunCoup" id="I7LUE6">
    <property type="interactions" value="136"/>
</dbReference>
<comment type="similarity">
    <text evidence="1">Belongs to the peroxiredoxin family. AhpC/Prx1 subfamily.</text>
</comment>